<organism evidence="1 2">
    <name type="scientific">Meloidogyne hapla</name>
    <name type="common">Root-knot nematode worm</name>
    <dbReference type="NCBI Taxonomy" id="6305"/>
    <lineage>
        <taxon>Eukaryota</taxon>
        <taxon>Metazoa</taxon>
        <taxon>Ecdysozoa</taxon>
        <taxon>Nematoda</taxon>
        <taxon>Chromadorea</taxon>
        <taxon>Rhabditida</taxon>
        <taxon>Tylenchina</taxon>
        <taxon>Tylenchomorpha</taxon>
        <taxon>Tylenchoidea</taxon>
        <taxon>Meloidogynidae</taxon>
        <taxon>Meloidogyninae</taxon>
        <taxon>Meloidogyne</taxon>
    </lineage>
</organism>
<name>A0A1I8BUW9_MELHA</name>
<dbReference type="WBParaSite" id="MhA1_Contig64.frz3.gene20">
    <property type="protein sequence ID" value="MhA1_Contig64.frz3.gene20"/>
    <property type="gene ID" value="MhA1_Contig64.frz3.gene20"/>
</dbReference>
<evidence type="ECO:0000313" key="2">
    <source>
        <dbReference type="WBParaSite" id="MhA1_Contig64.frz3.gene20"/>
    </source>
</evidence>
<dbReference type="AlphaFoldDB" id="A0A1I8BUW9"/>
<keyword evidence="1" id="KW-1185">Reference proteome</keyword>
<protein>
    <submittedName>
        <fullName evidence="2">DUF4150 domain-containing protein</fullName>
    </submittedName>
</protein>
<proteinExistence type="predicted"/>
<evidence type="ECO:0000313" key="1">
    <source>
        <dbReference type="Proteomes" id="UP000095281"/>
    </source>
</evidence>
<accession>A0A1I8BUW9</accession>
<sequence>MGVRQTGLRQSGRGKVGCVKVGCVKVGPNEAIIESRGHRRPNKAVYPLLEVLSARTEDNT</sequence>
<dbReference type="Proteomes" id="UP000095281">
    <property type="component" value="Unplaced"/>
</dbReference>
<reference evidence="2" key="1">
    <citation type="submission" date="2016-11" db="UniProtKB">
        <authorList>
            <consortium name="WormBaseParasite"/>
        </authorList>
    </citation>
    <scope>IDENTIFICATION</scope>
</reference>